<dbReference type="NCBIfam" id="NF006367">
    <property type="entry name" value="PRK08591.1"/>
    <property type="match status" value="1"/>
</dbReference>
<comment type="catalytic activity">
    <reaction evidence="11 13">
        <text>N(6)-biotinyl-L-lysyl-[protein] + hydrogencarbonate + ATP = N(6)-carboxybiotinyl-L-lysyl-[protein] + ADP + phosphate + H(+)</text>
        <dbReference type="Rhea" id="RHEA:13501"/>
        <dbReference type="Rhea" id="RHEA-COMP:10505"/>
        <dbReference type="Rhea" id="RHEA-COMP:10506"/>
        <dbReference type="ChEBI" id="CHEBI:15378"/>
        <dbReference type="ChEBI" id="CHEBI:17544"/>
        <dbReference type="ChEBI" id="CHEBI:30616"/>
        <dbReference type="ChEBI" id="CHEBI:43474"/>
        <dbReference type="ChEBI" id="CHEBI:83144"/>
        <dbReference type="ChEBI" id="CHEBI:83145"/>
        <dbReference type="ChEBI" id="CHEBI:456216"/>
        <dbReference type="EC" id="6.3.4.14"/>
    </reaction>
</comment>
<dbReference type="SUPFAM" id="SSF56059">
    <property type="entry name" value="Glutathione synthetase ATP-binding domain-like"/>
    <property type="match status" value="1"/>
</dbReference>
<evidence type="ECO:0000256" key="10">
    <source>
        <dbReference type="ARBA" id="ARBA00023267"/>
    </source>
</evidence>
<reference evidence="17 18" key="1">
    <citation type="submission" date="2017-10" db="EMBL/GenBank/DDBJ databases">
        <title>Effective Description of Clostridium neonatale sp. nov. linked to necrotizing enterocolitis in neonates and a clarification of species assignable to the genus Clostridium (Prazmowski 1880) emend. Lawson and Rainey 2016.</title>
        <authorList>
            <person name="Bernard K."/>
            <person name="Burdz T."/>
            <person name="Wiebe D."/>
            <person name="Balcewich B."/>
            <person name="Alfa M."/>
            <person name="Bernier A.-M."/>
        </authorList>
    </citation>
    <scope>NUCLEOTIDE SEQUENCE [LARGE SCALE GENOMIC DNA]</scope>
    <source>
        <strain evidence="17 18">LCDC99A005</strain>
    </source>
</reference>
<keyword evidence="18" id="KW-1185">Reference proteome</keyword>
<dbReference type="Pfam" id="PF02785">
    <property type="entry name" value="Biotin_carb_C"/>
    <property type="match status" value="1"/>
</dbReference>
<dbReference type="SUPFAM" id="SSF51246">
    <property type="entry name" value="Rudiment single hybrid motif"/>
    <property type="match status" value="1"/>
</dbReference>
<dbReference type="InterPro" id="IPR005479">
    <property type="entry name" value="CPAse_ATP-bd"/>
</dbReference>
<evidence type="ECO:0000256" key="12">
    <source>
        <dbReference type="PROSITE-ProRule" id="PRU00409"/>
    </source>
</evidence>
<evidence type="ECO:0000256" key="4">
    <source>
        <dbReference type="ARBA" id="ARBA00013263"/>
    </source>
</evidence>
<dbReference type="PROSITE" id="PS50979">
    <property type="entry name" value="BC"/>
    <property type="match status" value="1"/>
</dbReference>
<keyword evidence="7 12" id="KW-0547">Nucleotide-binding</keyword>
<dbReference type="Pfam" id="PF02786">
    <property type="entry name" value="CPSase_L_D2"/>
    <property type="match status" value="1"/>
</dbReference>
<keyword evidence="10 13" id="KW-0092">Biotin</keyword>
<dbReference type="FunFam" id="3.30.470.20:FF:000028">
    <property type="entry name" value="Methylcrotonoyl-CoA carboxylase subunit alpha, mitochondrial"/>
    <property type="match status" value="1"/>
</dbReference>
<protein>
    <recommendedName>
        <fullName evidence="4 13">Biotin carboxylase</fullName>
        <ecNumber evidence="4 13">6.3.4.14</ecNumber>
    </recommendedName>
    <alternativeName>
        <fullName evidence="13">Acetyl-coenzyme A carboxylase biotin carboxylase subunit A</fullName>
    </alternativeName>
</protein>
<evidence type="ECO:0000256" key="11">
    <source>
        <dbReference type="ARBA" id="ARBA00048600"/>
    </source>
</evidence>
<keyword evidence="13" id="KW-0276">Fatty acid metabolism</keyword>
<keyword evidence="13" id="KW-0443">Lipid metabolism</keyword>
<dbReference type="RefSeq" id="WP_058294214.1">
    <property type="nucleotide sequence ID" value="NZ_LN890327.1"/>
</dbReference>
<comment type="function">
    <text evidence="1 13">This protein is a component of the acetyl coenzyme A carboxylase complex; first, biotin carboxylase catalyzes the carboxylation of the carrier protein and then the transcarboxylase transfers the carboxyl group to form malonyl-CoA.</text>
</comment>
<accession>A0A2A7MG17</accession>
<comment type="pathway">
    <text evidence="2 13">Lipid metabolism; malonyl-CoA biosynthesis; malonyl-CoA from acetyl-CoA: step 1/1.</text>
</comment>
<dbReference type="STRING" id="137838.GCA_001458595_01342"/>
<sequence length="448" mass="49631">MGFNKILIANRGEIAVRIIRACRELGISTVAIYSESDKNSLHVKLADESYCIGKSLPKDTYLNINNIINVAIHSKADAIHPGYGFLSESTAFAKACEEFNICFIGPNYIIIDKLGDKSNAKETLKLAGVPIVPGTEGIINDKNEAVKIAKEIGYPVIVKASAGGGGKGMKVANNKEELLSAIEQAEKEAESYFGNPDVYLEKYLESTRHIEIQIIGDNYGNVVHLGERDCTIQRRHQKLVEESPSKALSEELRSSMGEAAVNASKAVNYNSVGTVEFLLDSDNKFYFMEMNTRIQVEHGVTEMITGIDLIKEQIKVAEGRQLSFSQEDVKINGCAIECRINAENPYKDFTPSPGKINNYIQPGGIGIRIDSAAYSGYSIPPFYDSMISKVIAWGRDRNEAIERMKRALSEFEIKGVETTIPFHKALMDNEIFKSGEFNTKFLEENKIV</sequence>
<dbReference type="EC" id="6.3.4.14" evidence="4 13"/>
<keyword evidence="13" id="KW-0444">Lipid biosynthesis</keyword>
<feature type="domain" description="ATP-grasp" evidence="15">
    <location>
        <begin position="121"/>
        <end position="318"/>
    </location>
</feature>
<dbReference type="FunFam" id="3.30.1490.20:FF:000018">
    <property type="entry name" value="Biotin carboxylase"/>
    <property type="match status" value="1"/>
</dbReference>
<dbReference type="InterPro" id="IPR005481">
    <property type="entry name" value="BC-like_N"/>
</dbReference>
<evidence type="ECO:0000313" key="18">
    <source>
        <dbReference type="Proteomes" id="UP000220840"/>
    </source>
</evidence>
<keyword evidence="13" id="KW-0275">Fatty acid biosynthesis</keyword>
<dbReference type="GO" id="GO:0046872">
    <property type="term" value="F:metal ion binding"/>
    <property type="evidence" value="ECO:0007669"/>
    <property type="project" value="UniProtKB-KW"/>
</dbReference>
<dbReference type="NCBIfam" id="TIGR00514">
    <property type="entry name" value="accC"/>
    <property type="match status" value="1"/>
</dbReference>
<evidence type="ECO:0000256" key="2">
    <source>
        <dbReference type="ARBA" id="ARBA00004956"/>
    </source>
</evidence>
<feature type="domain" description="Biotin carboxylation" evidence="16">
    <location>
        <begin position="2"/>
        <end position="447"/>
    </location>
</feature>
<dbReference type="InterPro" id="IPR011761">
    <property type="entry name" value="ATP-grasp"/>
</dbReference>
<gene>
    <name evidence="17" type="primary">accC</name>
    <name evidence="17" type="ORF">CQ394_15530</name>
</gene>
<feature type="coiled-coil region" evidence="14">
    <location>
        <begin position="168"/>
        <end position="195"/>
    </location>
</feature>
<dbReference type="PROSITE" id="PS50975">
    <property type="entry name" value="ATP_GRASP"/>
    <property type="match status" value="1"/>
</dbReference>
<dbReference type="PANTHER" id="PTHR48095">
    <property type="entry name" value="PYRUVATE CARBOXYLASE SUBUNIT A"/>
    <property type="match status" value="1"/>
</dbReference>
<dbReference type="GO" id="GO:2001295">
    <property type="term" value="P:malonyl-CoA biosynthetic process"/>
    <property type="evidence" value="ECO:0007669"/>
    <property type="project" value="UniProtKB-UniPathway"/>
</dbReference>
<comment type="subunit">
    <text evidence="3 13">Acetyl-CoA carboxylase is a heterohexamer of biotin carboxyl carrier protein, biotin carboxylase and the two subunits of carboxyl transferase in a 2:2 complex.</text>
</comment>
<proteinExistence type="predicted"/>
<dbReference type="SUPFAM" id="SSF52440">
    <property type="entry name" value="PreATP-grasp domain"/>
    <property type="match status" value="1"/>
</dbReference>
<evidence type="ECO:0000256" key="7">
    <source>
        <dbReference type="ARBA" id="ARBA00022741"/>
    </source>
</evidence>
<evidence type="ECO:0000256" key="9">
    <source>
        <dbReference type="ARBA" id="ARBA00022842"/>
    </source>
</evidence>
<name>A0A2A7MG17_9CLOT</name>
<evidence type="ECO:0000256" key="13">
    <source>
        <dbReference type="RuleBase" id="RU365063"/>
    </source>
</evidence>
<keyword evidence="8 12" id="KW-0067">ATP-binding</keyword>
<dbReference type="Gene3D" id="3.30.470.20">
    <property type="entry name" value="ATP-grasp fold, B domain"/>
    <property type="match status" value="1"/>
</dbReference>
<evidence type="ECO:0000256" key="5">
    <source>
        <dbReference type="ARBA" id="ARBA00022598"/>
    </source>
</evidence>
<dbReference type="PROSITE" id="PS00867">
    <property type="entry name" value="CPSASE_2"/>
    <property type="match status" value="1"/>
</dbReference>
<dbReference type="EMBL" id="PDCJ01000002">
    <property type="protein sequence ID" value="PEG30048.1"/>
    <property type="molecule type" value="Genomic_DNA"/>
</dbReference>
<dbReference type="GO" id="GO:0005524">
    <property type="term" value="F:ATP binding"/>
    <property type="evidence" value="ECO:0007669"/>
    <property type="project" value="UniProtKB-UniRule"/>
</dbReference>
<dbReference type="Proteomes" id="UP000220840">
    <property type="component" value="Unassembled WGS sequence"/>
</dbReference>
<organism evidence="17 18">
    <name type="scientific">Clostridium neonatale</name>
    <dbReference type="NCBI Taxonomy" id="137838"/>
    <lineage>
        <taxon>Bacteria</taxon>
        <taxon>Bacillati</taxon>
        <taxon>Bacillota</taxon>
        <taxon>Clostridia</taxon>
        <taxon>Eubacteriales</taxon>
        <taxon>Clostridiaceae</taxon>
        <taxon>Clostridium</taxon>
    </lineage>
</organism>
<dbReference type="InterPro" id="IPR016185">
    <property type="entry name" value="PreATP-grasp_dom_sf"/>
</dbReference>
<dbReference type="InterPro" id="IPR011054">
    <property type="entry name" value="Rudment_hybrid_motif"/>
</dbReference>
<evidence type="ECO:0000256" key="3">
    <source>
        <dbReference type="ARBA" id="ARBA00011750"/>
    </source>
</evidence>
<evidence type="ECO:0000256" key="8">
    <source>
        <dbReference type="ARBA" id="ARBA00022840"/>
    </source>
</evidence>
<dbReference type="FunFam" id="3.40.50.20:FF:000010">
    <property type="entry name" value="Propionyl-CoA carboxylase subunit alpha"/>
    <property type="match status" value="1"/>
</dbReference>
<dbReference type="SMART" id="SM00878">
    <property type="entry name" value="Biotin_carb_C"/>
    <property type="match status" value="1"/>
</dbReference>
<evidence type="ECO:0000313" key="17">
    <source>
        <dbReference type="EMBL" id="PEG30048.1"/>
    </source>
</evidence>
<keyword evidence="9" id="KW-0460">Magnesium</keyword>
<keyword evidence="6" id="KW-0479">Metal-binding</keyword>
<keyword evidence="5 13" id="KW-0436">Ligase</keyword>
<dbReference type="AlphaFoldDB" id="A0A2A7MG17"/>
<evidence type="ECO:0000259" key="16">
    <source>
        <dbReference type="PROSITE" id="PS50979"/>
    </source>
</evidence>
<evidence type="ECO:0000259" key="15">
    <source>
        <dbReference type="PROSITE" id="PS50975"/>
    </source>
</evidence>
<comment type="caution">
    <text evidence="17">The sequence shown here is derived from an EMBL/GenBank/DDBJ whole genome shotgun (WGS) entry which is preliminary data.</text>
</comment>
<evidence type="ECO:0000256" key="6">
    <source>
        <dbReference type="ARBA" id="ARBA00022723"/>
    </source>
</evidence>
<dbReference type="InterPro" id="IPR005482">
    <property type="entry name" value="Biotin_COase_C"/>
</dbReference>
<dbReference type="Pfam" id="PF00289">
    <property type="entry name" value="Biotin_carb_N"/>
    <property type="match status" value="1"/>
</dbReference>
<dbReference type="UniPathway" id="UPA00655">
    <property type="reaction ID" value="UER00711"/>
</dbReference>
<keyword evidence="14" id="KW-0175">Coiled coil</keyword>
<dbReference type="GO" id="GO:0006633">
    <property type="term" value="P:fatty acid biosynthetic process"/>
    <property type="evidence" value="ECO:0007669"/>
    <property type="project" value="UniProtKB-KW"/>
</dbReference>
<dbReference type="InterPro" id="IPR051602">
    <property type="entry name" value="ACC_Biotin_Carboxylase"/>
</dbReference>
<dbReference type="GO" id="GO:0004075">
    <property type="term" value="F:biotin carboxylase activity"/>
    <property type="evidence" value="ECO:0007669"/>
    <property type="project" value="UniProtKB-EC"/>
</dbReference>
<dbReference type="OrthoDB" id="9807469at2"/>
<dbReference type="PROSITE" id="PS00866">
    <property type="entry name" value="CPSASE_1"/>
    <property type="match status" value="1"/>
</dbReference>
<dbReference type="PANTHER" id="PTHR48095:SF2">
    <property type="entry name" value="BIOTIN CARBOXYLASE, CHLOROPLASTIC"/>
    <property type="match status" value="1"/>
</dbReference>
<dbReference type="InterPro" id="IPR011764">
    <property type="entry name" value="Biotin_carboxylation_dom"/>
</dbReference>
<evidence type="ECO:0000256" key="14">
    <source>
        <dbReference type="SAM" id="Coils"/>
    </source>
</evidence>
<dbReference type="InterPro" id="IPR004549">
    <property type="entry name" value="Acetyl_CoA_COase_biotin_COase"/>
</dbReference>
<evidence type="ECO:0000256" key="1">
    <source>
        <dbReference type="ARBA" id="ARBA00003761"/>
    </source>
</evidence>